<dbReference type="PANTHER" id="PTHR33930:SF2">
    <property type="entry name" value="BLR3452 PROTEIN"/>
    <property type="match status" value="1"/>
</dbReference>
<keyword evidence="1" id="KW-1133">Transmembrane helix</keyword>
<organism evidence="3 4">
    <name type="scientific">Mucilaginibacter aquariorum</name>
    <dbReference type="NCBI Taxonomy" id="2967225"/>
    <lineage>
        <taxon>Bacteria</taxon>
        <taxon>Pseudomonadati</taxon>
        <taxon>Bacteroidota</taxon>
        <taxon>Sphingobacteriia</taxon>
        <taxon>Sphingobacteriales</taxon>
        <taxon>Sphingobacteriaceae</taxon>
        <taxon>Mucilaginibacter</taxon>
    </lineage>
</organism>
<evidence type="ECO:0000256" key="1">
    <source>
        <dbReference type="SAM" id="Phobius"/>
    </source>
</evidence>
<comment type="caution">
    <text evidence="3">The sequence shown here is derived from an EMBL/GenBank/DDBJ whole genome shotgun (WGS) entry which is preliminary data.</text>
</comment>
<keyword evidence="1" id="KW-0812">Transmembrane</keyword>
<dbReference type="InterPro" id="IPR003779">
    <property type="entry name" value="CMD-like"/>
</dbReference>
<evidence type="ECO:0000313" key="4">
    <source>
        <dbReference type="Proteomes" id="UP001204376"/>
    </source>
</evidence>
<dbReference type="InterPro" id="IPR029032">
    <property type="entry name" value="AhpD-like"/>
</dbReference>
<protein>
    <submittedName>
        <fullName evidence="3">Carboxymuconolactone decarboxylase family protein</fullName>
    </submittedName>
</protein>
<dbReference type="Gene3D" id="1.20.1290.10">
    <property type="entry name" value="AhpD-like"/>
    <property type="match status" value="1"/>
</dbReference>
<dbReference type="Pfam" id="PF02627">
    <property type="entry name" value="CMD"/>
    <property type="match status" value="1"/>
</dbReference>
<gene>
    <name evidence="3" type="ORF">NPE20_14365</name>
</gene>
<keyword evidence="1" id="KW-0472">Membrane</keyword>
<proteinExistence type="predicted"/>
<keyword evidence="4" id="KW-1185">Reference proteome</keyword>
<accession>A0ABT1T3M5</accession>
<reference evidence="3 4" key="1">
    <citation type="submission" date="2022-07" db="EMBL/GenBank/DDBJ databases">
        <title>Mucilaginibacter sp. JC4.</title>
        <authorList>
            <person name="Le V."/>
            <person name="Ko S.-R."/>
            <person name="Ahn C.-Y."/>
            <person name="Oh H.-M."/>
        </authorList>
    </citation>
    <scope>NUCLEOTIDE SEQUENCE [LARGE SCALE GENOMIC DNA]</scope>
    <source>
        <strain evidence="3 4">JC4</strain>
    </source>
</reference>
<dbReference type="RefSeq" id="WP_256539345.1">
    <property type="nucleotide sequence ID" value="NZ_JANHOH010000002.1"/>
</dbReference>
<feature type="domain" description="Carboxymuconolactone decarboxylase-like" evidence="2">
    <location>
        <begin position="27"/>
        <end position="108"/>
    </location>
</feature>
<evidence type="ECO:0000313" key="3">
    <source>
        <dbReference type="EMBL" id="MCQ6959157.1"/>
    </source>
</evidence>
<sequence>MTAITYNNGLNMNNTNNPIGVFQQEAPEVSKAFDALIEALKNTPGLDAKTKQLLYIGIKAAHGDTAAIYYHVAMAKKMGATRDEIKDAILITLTVCGLTGVVTCLPVALRVYDETV</sequence>
<dbReference type="SUPFAM" id="SSF69118">
    <property type="entry name" value="AhpD-like"/>
    <property type="match status" value="1"/>
</dbReference>
<evidence type="ECO:0000259" key="2">
    <source>
        <dbReference type="Pfam" id="PF02627"/>
    </source>
</evidence>
<feature type="transmembrane region" description="Helical" evidence="1">
    <location>
        <begin position="88"/>
        <end position="109"/>
    </location>
</feature>
<dbReference type="Proteomes" id="UP001204376">
    <property type="component" value="Unassembled WGS sequence"/>
</dbReference>
<dbReference type="EMBL" id="JANHOH010000002">
    <property type="protein sequence ID" value="MCQ6959157.1"/>
    <property type="molecule type" value="Genomic_DNA"/>
</dbReference>
<dbReference type="PANTHER" id="PTHR33930">
    <property type="entry name" value="ALKYL HYDROPEROXIDE REDUCTASE AHPD"/>
    <property type="match status" value="1"/>
</dbReference>
<name>A0ABT1T3M5_9SPHI</name>